<evidence type="ECO:0000256" key="5">
    <source>
        <dbReference type="ARBA" id="ARBA00012256"/>
    </source>
</evidence>
<dbReference type="AlphaFoldDB" id="A0AAV1SWP4"/>
<reference evidence="11 12" key="1">
    <citation type="submission" date="2024-01" db="EMBL/GenBank/DDBJ databases">
        <authorList>
            <person name="Waweru B."/>
        </authorList>
    </citation>
    <scope>NUCLEOTIDE SEQUENCE [LARGE SCALE GENOMIC DNA]</scope>
</reference>
<dbReference type="GO" id="GO:0030170">
    <property type="term" value="F:pyridoxal phosphate binding"/>
    <property type="evidence" value="ECO:0007669"/>
    <property type="project" value="InterPro"/>
</dbReference>
<comment type="caution">
    <text evidence="11">The sequence shown here is derived from an EMBL/GenBank/DDBJ whole genome shotgun (WGS) entry which is preliminary data.</text>
</comment>
<evidence type="ECO:0000256" key="7">
    <source>
        <dbReference type="ARBA" id="ARBA00022679"/>
    </source>
</evidence>
<dbReference type="GO" id="GO:0005739">
    <property type="term" value="C:mitochondrion"/>
    <property type="evidence" value="ECO:0007669"/>
    <property type="project" value="TreeGrafter"/>
</dbReference>
<evidence type="ECO:0000313" key="12">
    <source>
        <dbReference type="Proteomes" id="UP001314170"/>
    </source>
</evidence>
<evidence type="ECO:0000256" key="6">
    <source>
        <dbReference type="ARBA" id="ARBA00022563"/>
    </source>
</evidence>
<protein>
    <recommendedName>
        <fullName evidence="5">glycine hydroxymethyltransferase</fullName>
        <ecNumber evidence="5">2.1.2.1</ecNumber>
    </recommendedName>
</protein>
<dbReference type="GO" id="GO:0019264">
    <property type="term" value="P:glycine biosynthetic process from serine"/>
    <property type="evidence" value="ECO:0007669"/>
    <property type="project" value="InterPro"/>
</dbReference>
<dbReference type="InterPro" id="IPR015424">
    <property type="entry name" value="PyrdxlP-dep_Trfase"/>
</dbReference>
<dbReference type="HAMAP" id="MF_00051">
    <property type="entry name" value="SHMT"/>
    <property type="match status" value="1"/>
</dbReference>
<keyword evidence="12" id="KW-1185">Reference proteome</keyword>
<dbReference type="PANTHER" id="PTHR11680:SF45">
    <property type="entry name" value="SERINE HYDROXYMETHYLTRANSFERASE"/>
    <property type="match status" value="1"/>
</dbReference>
<feature type="domain" description="Serine hydroxymethyltransferase-like" evidence="10">
    <location>
        <begin position="122"/>
        <end position="526"/>
    </location>
</feature>
<dbReference type="EC" id="2.1.2.1" evidence="5"/>
<sequence length="579" mass="64256">MDSKLTLGFNRTQIADDSISLQLDSSLRDHPTANPVPPVPLQLFEPLAETRYSNHQNGEKEEEDDDRDVEEFRILGHSLCLKRRRGSDSLMSSKRVVASSCNGLDVGEGMRNVVKSWGNQPLSTADSEIFEIMEKEKQRQFKGIELIASENFVCRAVMEALGSHLTNKYSEGMPGARYYGGNQYIDEIELLCCKRALDAFDLDSEKWGVNVQLYSCTTANFAVYNALLLPGDRIMGLDTASGGNTSHGYYTSHGRKVSGASIFFESLPYKVNPQTGYIDFDKLEERALDFRPKILISGGSSYPREWGYARLRHIADKCGAVLMCDMAQISGLVAAKECVNPFDYCDIVTSTTHKNLRGPRGGIIFYRKGTKPSKRGIHPGQGDESDQYDFEEKINFAVFPSLQGGPHNNHIAALAIAFRQVATPEYKAYIQQVKKNAQALAAALLRRKCRLVTGGTDNHLLLWDLMPLGLTGKAYEKVCELCHISVNKIAILGDNGTVTPGGVRIGTPAMTSRGCLESDFEIIADFLLKAAHIAFMVQRDHGKLQKAFMNGLQTNKEIIELQKQVEMFATQFAMPGFDM</sequence>
<dbReference type="GO" id="GO:0035999">
    <property type="term" value="P:tetrahydrofolate interconversion"/>
    <property type="evidence" value="ECO:0007669"/>
    <property type="project" value="InterPro"/>
</dbReference>
<dbReference type="InterPro" id="IPR049943">
    <property type="entry name" value="Ser_HO-MeTrfase-like"/>
</dbReference>
<keyword evidence="8" id="KW-0663">Pyridoxal phosphate</keyword>
<organism evidence="11 12">
    <name type="scientific">Dovyalis caffra</name>
    <dbReference type="NCBI Taxonomy" id="77055"/>
    <lineage>
        <taxon>Eukaryota</taxon>
        <taxon>Viridiplantae</taxon>
        <taxon>Streptophyta</taxon>
        <taxon>Embryophyta</taxon>
        <taxon>Tracheophyta</taxon>
        <taxon>Spermatophyta</taxon>
        <taxon>Magnoliopsida</taxon>
        <taxon>eudicotyledons</taxon>
        <taxon>Gunneridae</taxon>
        <taxon>Pentapetalae</taxon>
        <taxon>rosids</taxon>
        <taxon>fabids</taxon>
        <taxon>Malpighiales</taxon>
        <taxon>Salicaceae</taxon>
        <taxon>Flacourtieae</taxon>
        <taxon>Dovyalis</taxon>
    </lineage>
</organism>
<dbReference type="EMBL" id="CAWUPB010001197">
    <property type="protein sequence ID" value="CAK7357044.1"/>
    <property type="molecule type" value="Genomic_DNA"/>
</dbReference>
<comment type="cofactor">
    <cofactor evidence="2">
        <name>pyridoxal 5'-phosphate</name>
        <dbReference type="ChEBI" id="CHEBI:597326"/>
    </cofactor>
</comment>
<evidence type="ECO:0000256" key="3">
    <source>
        <dbReference type="ARBA" id="ARBA00004777"/>
    </source>
</evidence>
<name>A0AAV1SWP4_9ROSI</name>
<comment type="catalytic activity">
    <reaction evidence="1">
        <text>(6R)-5,10-methylene-5,6,7,8-tetrahydrofolate + glycine + H2O = (6S)-5,6,7,8-tetrahydrofolate + L-serine</text>
        <dbReference type="Rhea" id="RHEA:15481"/>
        <dbReference type="ChEBI" id="CHEBI:15377"/>
        <dbReference type="ChEBI" id="CHEBI:15636"/>
        <dbReference type="ChEBI" id="CHEBI:33384"/>
        <dbReference type="ChEBI" id="CHEBI:57305"/>
        <dbReference type="ChEBI" id="CHEBI:57453"/>
        <dbReference type="EC" id="2.1.2.1"/>
    </reaction>
</comment>
<dbReference type="Pfam" id="PF00464">
    <property type="entry name" value="SHMT"/>
    <property type="match status" value="1"/>
</dbReference>
<dbReference type="InterPro" id="IPR001085">
    <property type="entry name" value="Ser_HO-MeTrfase"/>
</dbReference>
<accession>A0AAV1SWP4</accession>
<dbReference type="InterPro" id="IPR015422">
    <property type="entry name" value="PyrdxlP-dep_Trfase_small"/>
</dbReference>
<keyword evidence="6" id="KW-0554">One-carbon metabolism</keyword>
<dbReference type="PANTHER" id="PTHR11680">
    <property type="entry name" value="SERINE HYDROXYMETHYLTRANSFERASE"/>
    <property type="match status" value="1"/>
</dbReference>
<comment type="function">
    <text evidence="9">Catalyzes the interconversion of serine and glycine.</text>
</comment>
<dbReference type="GO" id="GO:0004372">
    <property type="term" value="F:glycine hydroxymethyltransferase activity"/>
    <property type="evidence" value="ECO:0007669"/>
    <property type="project" value="UniProtKB-EC"/>
</dbReference>
<dbReference type="SUPFAM" id="SSF53383">
    <property type="entry name" value="PLP-dependent transferases"/>
    <property type="match status" value="1"/>
</dbReference>
<dbReference type="FunFam" id="3.40.640.10:FF:000097">
    <property type="entry name" value="Serine hydroxymethyltransferase"/>
    <property type="match status" value="1"/>
</dbReference>
<dbReference type="InterPro" id="IPR039429">
    <property type="entry name" value="SHMT-like_dom"/>
</dbReference>
<proteinExistence type="inferred from homology"/>
<keyword evidence="7" id="KW-0808">Transferase</keyword>
<evidence type="ECO:0000313" key="11">
    <source>
        <dbReference type="EMBL" id="CAK7357044.1"/>
    </source>
</evidence>
<dbReference type="Gene3D" id="3.40.640.10">
    <property type="entry name" value="Type I PLP-dependent aspartate aminotransferase-like (Major domain)"/>
    <property type="match status" value="1"/>
</dbReference>
<evidence type="ECO:0000256" key="2">
    <source>
        <dbReference type="ARBA" id="ARBA00001933"/>
    </source>
</evidence>
<evidence type="ECO:0000256" key="9">
    <source>
        <dbReference type="ARBA" id="ARBA00059150"/>
    </source>
</evidence>
<dbReference type="NCBIfam" id="NF000586">
    <property type="entry name" value="PRK00011.1"/>
    <property type="match status" value="1"/>
</dbReference>
<evidence type="ECO:0000256" key="1">
    <source>
        <dbReference type="ARBA" id="ARBA00001528"/>
    </source>
</evidence>
<comment type="pathway">
    <text evidence="3">One-carbon metabolism; tetrahydrofolate interconversion.</text>
</comment>
<evidence type="ECO:0000256" key="8">
    <source>
        <dbReference type="ARBA" id="ARBA00022898"/>
    </source>
</evidence>
<dbReference type="CDD" id="cd00378">
    <property type="entry name" value="SHMT"/>
    <property type="match status" value="1"/>
</dbReference>
<evidence type="ECO:0000256" key="4">
    <source>
        <dbReference type="ARBA" id="ARBA00006376"/>
    </source>
</evidence>
<dbReference type="Gene3D" id="3.90.1150.10">
    <property type="entry name" value="Aspartate Aminotransferase, domain 1"/>
    <property type="match status" value="1"/>
</dbReference>
<comment type="similarity">
    <text evidence="4">Belongs to the SHMT family.</text>
</comment>
<dbReference type="Proteomes" id="UP001314170">
    <property type="component" value="Unassembled WGS sequence"/>
</dbReference>
<dbReference type="InterPro" id="IPR015421">
    <property type="entry name" value="PyrdxlP-dep_Trfase_major"/>
</dbReference>
<gene>
    <name evidence="11" type="ORF">DCAF_LOCUS27327</name>
</gene>
<evidence type="ECO:0000259" key="10">
    <source>
        <dbReference type="Pfam" id="PF00464"/>
    </source>
</evidence>